<protein>
    <submittedName>
        <fullName evidence="2">Uncharacterized protein</fullName>
    </submittedName>
</protein>
<dbReference type="OrthoDB" id="4493865at2759"/>
<sequence>MSIPAVVALACPSVVALNESQMLAAAAAIPPRQLRSGRIRLPSTYFPRRVVLSSAPVDEQLIGEQPAAEESLEQDSLAMDQQLADSLFVSDDESLGEADILLAPPMMAPSPPPTTPLSVPPPPPPPPARSRLVTPVPVNLIAPADSPPPAAVPIPAMPQRANGLTQVQFDLAQLADQDRVPWLWSSMGKTDEPYQPQAVGKWWYDWAREFNGSQAVVSNVGRIMETDLGIQFFGEERCTRCIEAGHQCWVYTDKGRGQIKNPGSACARCRANPHPTIGCSLARRRPKQKFPRDPPPPNRFILPKGGGEGPGAGGMGMVV</sequence>
<dbReference type="AlphaFoldDB" id="A0A364LCA6"/>
<gene>
    <name evidence="2" type="ORF">BHQ10_009450</name>
</gene>
<reference evidence="2 3" key="1">
    <citation type="journal article" date="2017" name="Biotechnol. Biofuels">
        <title>Differential beta-glucosidase expression as a function of carbon source availability in Talaromyces amestolkiae: a genomic and proteomic approach.</title>
        <authorList>
            <person name="de Eugenio L.I."/>
            <person name="Mendez-Liter J.A."/>
            <person name="Nieto-Dominguez M."/>
            <person name="Alonso L."/>
            <person name="Gil-Munoz J."/>
            <person name="Barriuso J."/>
            <person name="Prieto A."/>
            <person name="Martinez M.J."/>
        </authorList>
    </citation>
    <scope>NUCLEOTIDE SEQUENCE [LARGE SCALE GENOMIC DNA]</scope>
    <source>
        <strain evidence="2 3">CIB</strain>
    </source>
</reference>
<feature type="compositionally biased region" description="Gly residues" evidence="1">
    <location>
        <begin position="304"/>
        <end position="319"/>
    </location>
</feature>
<dbReference type="EMBL" id="MIKG01000024">
    <property type="protein sequence ID" value="RAO73438.1"/>
    <property type="molecule type" value="Genomic_DNA"/>
</dbReference>
<proteinExistence type="predicted"/>
<evidence type="ECO:0000313" key="3">
    <source>
        <dbReference type="Proteomes" id="UP000249363"/>
    </source>
</evidence>
<keyword evidence="3" id="KW-1185">Reference proteome</keyword>
<name>A0A364LCA6_TALAM</name>
<accession>A0A364LCA6</accession>
<evidence type="ECO:0000256" key="1">
    <source>
        <dbReference type="SAM" id="MobiDB-lite"/>
    </source>
</evidence>
<organism evidence="2 3">
    <name type="scientific">Talaromyces amestolkiae</name>
    <dbReference type="NCBI Taxonomy" id="1196081"/>
    <lineage>
        <taxon>Eukaryota</taxon>
        <taxon>Fungi</taxon>
        <taxon>Dikarya</taxon>
        <taxon>Ascomycota</taxon>
        <taxon>Pezizomycotina</taxon>
        <taxon>Eurotiomycetes</taxon>
        <taxon>Eurotiomycetidae</taxon>
        <taxon>Eurotiales</taxon>
        <taxon>Trichocomaceae</taxon>
        <taxon>Talaromyces</taxon>
        <taxon>Talaromyces sect. Talaromyces</taxon>
    </lineage>
</organism>
<feature type="region of interest" description="Disordered" evidence="1">
    <location>
        <begin position="282"/>
        <end position="319"/>
    </location>
</feature>
<dbReference type="Proteomes" id="UP000249363">
    <property type="component" value="Unassembled WGS sequence"/>
</dbReference>
<dbReference type="GeneID" id="63798664"/>
<comment type="caution">
    <text evidence="2">The sequence shown here is derived from an EMBL/GenBank/DDBJ whole genome shotgun (WGS) entry which is preliminary data.</text>
</comment>
<dbReference type="RefSeq" id="XP_040737952.1">
    <property type="nucleotide sequence ID" value="XM_040882367.1"/>
</dbReference>
<evidence type="ECO:0000313" key="2">
    <source>
        <dbReference type="EMBL" id="RAO73438.1"/>
    </source>
</evidence>
<feature type="region of interest" description="Disordered" evidence="1">
    <location>
        <begin position="106"/>
        <end position="128"/>
    </location>
</feature>